<dbReference type="Proteomes" id="UP001217089">
    <property type="component" value="Unassembled WGS sequence"/>
</dbReference>
<keyword evidence="3" id="KW-1185">Reference proteome</keyword>
<evidence type="ECO:0000313" key="3">
    <source>
        <dbReference type="Proteomes" id="UP001217089"/>
    </source>
</evidence>
<proteinExistence type="predicted"/>
<sequence length="307" mass="35837">MKNSPPPSPFTRVGGIPPTHHMRRHPGLRWCRSHPNFKQITEKEFKQVNRNFSFNKQNVSHVPLKWKDAGLDWDSLLGHLGHKTSVLNLAWTFQTLRDCFQPGITAFLILKFEAKESKRKTFVLYPPTNFLICLKKLNFWVEYIIKNFHTMACNSLTEGEYFLFKISIDVVKHAFKSIVIISKPMAPKPGNKKETITDQKYEIFLNENLSQTYCLLYSLLVTYGDLFLDLLRYAKIKALNYKFYRSAQAITILQICTLRSSITNFTDLHRSKPSTTNFTDMHRSRPSITNVFTPYYDTIDCDFRLIC</sequence>
<feature type="region of interest" description="Disordered" evidence="1">
    <location>
        <begin position="1"/>
        <end position="25"/>
    </location>
</feature>
<protein>
    <submittedName>
        <fullName evidence="2">Uncharacterized protein</fullName>
    </submittedName>
</protein>
<gene>
    <name evidence="2" type="ORF">KUTeg_001546</name>
</gene>
<organism evidence="2 3">
    <name type="scientific">Tegillarca granosa</name>
    <name type="common">Malaysian cockle</name>
    <name type="synonym">Anadara granosa</name>
    <dbReference type="NCBI Taxonomy" id="220873"/>
    <lineage>
        <taxon>Eukaryota</taxon>
        <taxon>Metazoa</taxon>
        <taxon>Spiralia</taxon>
        <taxon>Lophotrochozoa</taxon>
        <taxon>Mollusca</taxon>
        <taxon>Bivalvia</taxon>
        <taxon>Autobranchia</taxon>
        <taxon>Pteriomorphia</taxon>
        <taxon>Arcoida</taxon>
        <taxon>Arcoidea</taxon>
        <taxon>Arcidae</taxon>
        <taxon>Tegillarca</taxon>
    </lineage>
</organism>
<evidence type="ECO:0000256" key="1">
    <source>
        <dbReference type="SAM" id="MobiDB-lite"/>
    </source>
</evidence>
<dbReference type="EMBL" id="JARBDR010000141">
    <property type="protein sequence ID" value="KAJ8319959.1"/>
    <property type="molecule type" value="Genomic_DNA"/>
</dbReference>
<evidence type="ECO:0000313" key="2">
    <source>
        <dbReference type="EMBL" id="KAJ8319959.1"/>
    </source>
</evidence>
<reference evidence="2 3" key="1">
    <citation type="submission" date="2022-12" db="EMBL/GenBank/DDBJ databases">
        <title>Chromosome-level genome of Tegillarca granosa.</title>
        <authorList>
            <person name="Kim J."/>
        </authorList>
    </citation>
    <scope>NUCLEOTIDE SEQUENCE [LARGE SCALE GENOMIC DNA]</scope>
    <source>
        <strain evidence="2">Teg-2019</strain>
        <tissue evidence="2">Adductor muscle</tissue>
    </source>
</reference>
<name>A0ABQ9FRR3_TEGGR</name>
<accession>A0ABQ9FRR3</accession>
<comment type="caution">
    <text evidence="2">The sequence shown here is derived from an EMBL/GenBank/DDBJ whole genome shotgun (WGS) entry which is preliminary data.</text>
</comment>